<evidence type="ECO:0000313" key="5">
    <source>
        <dbReference type="Proteomes" id="UP000306416"/>
    </source>
</evidence>
<proteinExistence type="predicted"/>
<protein>
    <submittedName>
        <fullName evidence="4">Pilus assembly protein PilZ</fullName>
    </submittedName>
</protein>
<comment type="caution">
    <text evidence="4">The sequence shown here is derived from an EMBL/GenBank/DDBJ whole genome shotgun (WGS) entry which is preliminary data.</text>
</comment>
<dbReference type="RefSeq" id="WP_135868307.1">
    <property type="nucleotide sequence ID" value="NZ_SRSC01000001.1"/>
</dbReference>
<dbReference type="Pfam" id="PF18672">
    <property type="entry name" value="PilZN1"/>
    <property type="match status" value="1"/>
</dbReference>
<dbReference type="GO" id="GO:0035438">
    <property type="term" value="F:cyclic-di-GMP binding"/>
    <property type="evidence" value="ECO:0007669"/>
    <property type="project" value="InterPro"/>
</dbReference>
<feature type="transmembrane region" description="Helical" evidence="1">
    <location>
        <begin position="286"/>
        <end position="308"/>
    </location>
</feature>
<organism evidence="4 5">
    <name type="scientific">Geomonas terrae</name>
    <dbReference type="NCBI Taxonomy" id="2562681"/>
    <lineage>
        <taxon>Bacteria</taxon>
        <taxon>Pseudomonadati</taxon>
        <taxon>Thermodesulfobacteriota</taxon>
        <taxon>Desulfuromonadia</taxon>
        <taxon>Geobacterales</taxon>
        <taxon>Geobacteraceae</taxon>
        <taxon>Geomonas</taxon>
    </lineage>
</organism>
<evidence type="ECO:0000256" key="1">
    <source>
        <dbReference type="SAM" id="Phobius"/>
    </source>
</evidence>
<dbReference type="InterPro" id="IPR009875">
    <property type="entry name" value="PilZ_domain"/>
</dbReference>
<dbReference type="InterPro" id="IPR040638">
    <property type="entry name" value="PilZN1"/>
</dbReference>
<dbReference type="AlphaFoldDB" id="A0A4S1CKA1"/>
<dbReference type="Proteomes" id="UP000306416">
    <property type="component" value="Unassembled WGS sequence"/>
</dbReference>
<evidence type="ECO:0000313" key="4">
    <source>
        <dbReference type="EMBL" id="TGU73963.1"/>
    </source>
</evidence>
<gene>
    <name evidence="4" type="ORF">E4633_00370</name>
</gene>
<keyword evidence="5" id="KW-1185">Reference proteome</keyword>
<evidence type="ECO:0000259" key="2">
    <source>
        <dbReference type="Pfam" id="PF07238"/>
    </source>
</evidence>
<dbReference type="Gene3D" id="2.30.110.70">
    <property type="match status" value="1"/>
</dbReference>
<feature type="domain" description="N-terminal PilZ-like" evidence="3">
    <location>
        <begin position="16"/>
        <end position="100"/>
    </location>
</feature>
<name>A0A4S1CKA1_9BACT</name>
<dbReference type="EMBL" id="SRSC01000001">
    <property type="protein sequence ID" value="TGU73963.1"/>
    <property type="molecule type" value="Genomic_DNA"/>
</dbReference>
<evidence type="ECO:0000259" key="3">
    <source>
        <dbReference type="Pfam" id="PF18672"/>
    </source>
</evidence>
<sequence length="336" mass="38562">MNDEYAEYRDALASGMRIEIGIPLSGGGVFRDWGVISESGGDMLLVQISRDVLPANVRVDIGFILDVCVWRGKDSYTCNGIVTDKLGARVLQIRLFGSFTLRERRQFFRTEMALRVRYDIADESGRKEVERDWEVRKEREQMKFQGYDEFVIAAHMARFAPAKPINWCDLLRAQLNLGGGGVCLRMPVTARPDQLLNLELHLPLDPPRLVHAVGQVVHVKPPMTLRDGSSRYDVGMQFLFLDERDRDLIFKQISAVQIAHMRKVADKREMDEIPDTPRAPLGRRQIIARCGWTLLFLILLWAAARYLIAYSKAPSDNQIEKTYEQSIRKYRHLDNP</sequence>
<dbReference type="Gene3D" id="2.40.10.220">
    <property type="entry name" value="predicted glycosyltransferase like domains"/>
    <property type="match status" value="1"/>
</dbReference>
<dbReference type="Pfam" id="PF07238">
    <property type="entry name" value="PilZ"/>
    <property type="match status" value="1"/>
</dbReference>
<keyword evidence="1" id="KW-0472">Membrane</keyword>
<feature type="domain" description="PilZ" evidence="2">
    <location>
        <begin position="175"/>
        <end position="250"/>
    </location>
</feature>
<reference evidence="4 5" key="1">
    <citation type="submission" date="2019-04" db="EMBL/GenBank/DDBJ databases">
        <title>Geobacter oryzae sp. nov., ferric-reducing bacteria isolated from paddy soil.</title>
        <authorList>
            <person name="Xu Z."/>
            <person name="Masuda Y."/>
            <person name="Itoh H."/>
            <person name="Senoo K."/>
        </authorList>
    </citation>
    <scope>NUCLEOTIDE SEQUENCE [LARGE SCALE GENOMIC DNA]</scope>
    <source>
        <strain evidence="4 5">Red111</strain>
    </source>
</reference>
<keyword evidence="1" id="KW-1133">Transmembrane helix</keyword>
<accession>A0A4S1CKA1</accession>
<keyword evidence="1" id="KW-0812">Transmembrane</keyword>